<evidence type="ECO:0000256" key="1">
    <source>
        <dbReference type="SAM" id="MobiDB-lite"/>
    </source>
</evidence>
<comment type="caution">
    <text evidence="2">The sequence shown here is derived from an EMBL/GenBank/DDBJ whole genome shotgun (WGS) entry which is preliminary data.</text>
</comment>
<sequence>MLRTTRLPPGRRALLPHPLPPTGVTTTTVPARPITFATGKTSRPITLTGTRGGTTKPNPASPARFFARPPSTWSPSSISTLALGSLLVGSWYIWEEGRSYMVAAEADRHEPRVLGTHREGKVNPDYVSYEQWIERHGQKRK</sequence>
<feature type="region of interest" description="Disordered" evidence="1">
    <location>
        <begin position="1"/>
        <end position="29"/>
    </location>
</feature>
<dbReference type="Proteomes" id="UP001303115">
    <property type="component" value="Unassembled WGS sequence"/>
</dbReference>
<reference evidence="3" key="1">
    <citation type="journal article" date="2023" name="Mol. Phylogenet. Evol.">
        <title>Genome-scale phylogeny and comparative genomics of the fungal order Sordariales.</title>
        <authorList>
            <person name="Hensen N."/>
            <person name="Bonometti L."/>
            <person name="Westerberg I."/>
            <person name="Brannstrom I.O."/>
            <person name="Guillou S."/>
            <person name="Cros-Aarteil S."/>
            <person name="Calhoun S."/>
            <person name="Haridas S."/>
            <person name="Kuo A."/>
            <person name="Mondo S."/>
            <person name="Pangilinan J."/>
            <person name="Riley R."/>
            <person name="LaButti K."/>
            <person name="Andreopoulos B."/>
            <person name="Lipzen A."/>
            <person name="Chen C."/>
            <person name="Yan M."/>
            <person name="Daum C."/>
            <person name="Ng V."/>
            <person name="Clum A."/>
            <person name="Steindorff A."/>
            <person name="Ohm R.A."/>
            <person name="Martin F."/>
            <person name="Silar P."/>
            <person name="Natvig D.O."/>
            <person name="Lalanne C."/>
            <person name="Gautier V."/>
            <person name="Ament-Velasquez S.L."/>
            <person name="Kruys A."/>
            <person name="Hutchinson M.I."/>
            <person name="Powell A.J."/>
            <person name="Barry K."/>
            <person name="Miller A.N."/>
            <person name="Grigoriev I.V."/>
            <person name="Debuchy R."/>
            <person name="Gladieux P."/>
            <person name="Hiltunen Thoren M."/>
            <person name="Johannesson H."/>
        </authorList>
    </citation>
    <scope>NUCLEOTIDE SEQUENCE [LARGE SCALE GENOMIC DNA]</scope>
    <source>
        <strain evidence="3">CBS 284.82</strain>
    </source>
</reference>
<accession>A0AAN6SNJ0</accession>
<evidence type="ECO:0000313" key="2">
    <source>
        <dbReference type="EMBL" id="KAK4033675.1"/>
    </source>
</evidence>
<keyword evidence="3" id="KW-1185">Reference proteome</keyword>
<evidence type="ECO:0000313" key="3">
    <source>
        <dbReference type="Proteomes" id="UP001303115"/>
    </source>
</evidence>
<name>A0AAN6SNJ0_9PEZI</name>
<organism evidence="2 3">
    <name type="scientific">Parachaetomium inaequale</name>
    <dbReference type="NCBI Taxonomy" id="2588326"/>
    <lineage>
        <taxon>Eukaryota</taxon>
        <taxon>Fungi</taxon>
        <taxon>Dikarya</taxon>
        <taxon>Ascomycota</taxon>
        <taxon>Pezizomycotina</taxon>
        <taxon>Sordariomycetes</taxon>
        <taxon>Sordariomycetidae</taxon>
        <taxon>Sordariales</taxon>
        <taxon>Chaetomiaceae</taxon>
        <taxon>Parachaetomium</taxon>
    </lineage>
</organism>
<dbReference type="AlphaFoldDB" id="A0AAN6SNJ0"/>
<dbReference type="EMBL" id="MU854516">
    <property type="protein sequence ID" value="KAK4033675.1"/>
    <property type="molecule type" value="Genomic_DNA"/>
</dbReference>
<feature type="compositionally biased region" description="Low complexity" evidence="1">
    <location>
        <begin position="61"/>
        <end position="73"/>
    </location>
</feature>
<proteinExistence type="predicted"/>
<gene>
    <name evidence="2" type="ORF">C8A01DRAFT_39867</name>
</gene>
<feature type="region of interest" description="Disordered" evidence="1">
    <location>
        <begin position="42"/>
        <end position="73"/>
    </location>
</feature>
<protein>
    <submittedName>
        <fullName evidence="2">Uncharacterized protein</fullName>
    </submittedName>
</protein>
<feature type="compositionally biased region" description="Polar residues" evidence="1">
    <location>
        <begin position="42"/>
        <end position="58"/>
    </location>
</feature>